<keyword evidence="2" id="KW-0238">DNA-binding</keyword>
<keyword evidence="6" id="KW-1185">Reference proteome</keyword>
<dbReference type="Pfam" id="PF01022">
    <property type="entry name" value="HTH_5"/>
    <property type="match status" value="1"/>
</dbReference>
<dbReference type="PANTHER" id="PTHR33154:SF15">
    <property type="entry name" value="REGULATORY PROTEIN ARSR"/>
    <property type="match status" value="1"/>
</dbReference>
<evidence type="ECO:0000259" key="4">
    <source>
        <dbReference type="PROSITE" id="PS50987"/>
    </source>
</evidence>
<dbReference type="InterPro" id="IPR001845">
    <property type="entry name" value="HTH_ArsR_DNA-bd_dom"/>
</dbReference>
<keyword evidence="1" id="KW-0805">Transcription regulation</keyword>
<evidence type="ECO:0000313" key="5">
    <source>
        <dbReference type="EMBL" id="QDE32811.1"/>
    </source>
</evidence>
<dbReference type="InterPro" id="IPR036390">
    <property type="entry name" value="WH_DNA-bd_sf"/>
</dbReference>
<proteinExistence type="predicted"/>
<feature type="domain" description="HTH arsR-type" evidence="4">
    <location>
        <begin position="17"/>
        <end position="113"/>
    </location>
</feature>
<dbReference type="KEGG" id="spol:FH971_18680"/>
<dbReference type="PRINTS" id="PR00778">
    <property type="entry name" value="HTHARSR"/>
</dbReference>
<dbReference type="SUPFAM" id="SSF46785">
    <property type="entry name" value="Winged helix' DNA-binding domain"/>
    <property type="match status" value="1"/>
</dbReference>
<dbReference type="NCBIfam" id="NF033788">
    <property type="entry name" value="HTH_metalloreg"/>
    <property type="match status" value="1"/>
</dbReference>
<dbReference type="RefSeq" id="WP_137224815.1">
    <property type="nucleotide sequence ID" value="NZ_CP041036.1"/>
</dbReference>
<dbReference type="Proteomes" id="UP000319809">
    <property type="component" value="Chromosome"/>
</dbReference>
<dbReference type="CDD" id="cd00090">
    <property type="entry name" value="HTH_ARSR"/>
    <property type="match status" value="1"/>
</dbReference>
<dbReference type="EMBL" id="CP041036">
    <property type="protein sequence ID" value="QDE32811.1"/>
    <property type="molecule type" value="Genomic_DNA"/>
</dbReference>
<evidence type="ECO:0000313" key="6">
    <source>
        <dbReference type="Proteomes" id="UP000319809"/>
    </source>
</evidence>
<accession>A0A4Y5YJ72</accession>
<gene>
    <name evidence="5" type="ORF">FH971_18680</name>
</gene>
<reference evidence="5 6" key="1">
    <citation type="submission" date="2019-06" db="EMBL/GenBank/DDBJ databases">
        <title>The genome of Shewanella sp. SM1901.</title>
        <authorList>
            <person name="Cha Q."/>
        </authorList>
    </citation>
    <scope>NUCLEOTIDE SEQUENCE [LARGE SCALE GENOMIC DNA]</scope>
    <source>
        <strain evidence="5 6">SM1901</strain>
    </source>
</reference>
<evidence type="ECO:0000256" key="1">
    <source>
        <dbReference type="ARBA" id="ARBA00023015"/>
    </source>
</evidence>
<keyword evidence="3" id="KW-0804">Transcription</keyword>
<evidence type="ECO:0000256" key="2">
    <source>
        <dbReference type="ARBA" id="ARBA00023125"/>
    </source>
</evidence>
<dbReference type="Gene3D" id="1.10.10.10">
    <property type="entry name" value="Winged helix-like DNA-binding domain superfamily/Winged helix DNA-binding domain"/>
    <property type="match status" value="1"/>
</dbReference>
<dbReference type="PROSITE" id="PS50987">
    <property type="entry name" value="HTH_ARSR_2"/>
    <property type="match status" value="1"/>
</dbReference>
<dbReference type="GO" id="GO:0003677">
    <property type="term" value="F:DNA binding"/>
    <property type="evidence" value="ECO:0007669"/>
    <property type="project" value="UniProtKB-KW"/>
</dbReference>
<dbReference type="GO" id="GO:0003700">
    <property type="term" value="F:DNA-binding transcription factor activity"/>
    <property type="evidence" value="ECO:0007669"/>
    <property type="project" value="InterPro"/>
</dbReference>
<evidence type="ECO:0000256" key="3">
    <source>
        <dbReference type="ARBA" id="ARBA00023163"/>
    </source>
</evidence>
<sequence>MLSKQNLSNDMFSTTEDERAREQQFALIAKALSHPARLRILKILIKLDDREGGCLNGALVPHIGLAQSTVSEHLRVLKKSGLIRAESTPPKVCYFINKEKLKAFSILLTEDYL</sequence>
<dbReference type="InterPro" id="IPR011991">
    <property type="entry name" value="ArsR-like_HTH"/>
</dbReference>
<dbReference type="SMART" id="SM00418">
    <property type="entry name" value="HTH_ARSR"/>
    <property type="match status" value="1"/>
</dbReference>
<dbReference type="InterPro" id="IPR036388">
    <property type="entry name" value="WH-like_DNA-bd_sf"/>
</dbReference>
<dbReference type="InterPro" id="IPR051081">
    <property type="entry name" value="HTH_MetalResp_TranReg"/>
</dbReference>
<protein>
    <submittedName>
        <fullName evidence="5">Winged helix-turn-helix transcriptional regulator</fullName>
    </submittedName>
</protein>
<name>A0A4Y5YJ72_9GAMM</name>
<organism evidence="5 6">
    <name type="scientific">Shewanella polaris</name>
    <dbReference type="NCBI Taxonomy" id="2588449"/>
    <lineage>
        <taxon>Bacteria</taxon>
        <taxon>Pseudomonadati</taxon>
        <taxon>Pseudomonadota</taxon>
        <taxon>Gammaproteobacteria</taxon>
        <taxon>Alteromonadales</taxon>
        <taxon>Shewanellaceae</taxon>
        <taxon>Shewanella</taxon>
    </lineage>
</organism>
<dbReference type="PANTHER" id="PTHR33154">
    <property type="entry name" value="TRANSCRIPTIONAL REGULATOR, ARSR FAMILY"/>
    <property type="match status" value="1"/>
</dbReference>
<dbReference type="AlphaFoldDB" id="A0A4Y5YJ72"/>